<dbReference type="EMBL" id="SAXT01000005">
    <property type="protein sequence ID" value="TXJ11944.1"/>
    <property type="molecule type" value="Genomic_DNA"/>
</dbReference>
<keyword evidence="4 7" id="KW-1133">Transmembrane helix</keyword>
<evidence type="ECO:0000313" key="9">
    <source>
        <dbReference type="EMBL" id="TXJ11944.1"/>
    </source>
</evidence>
<evidence type="ECO:0000259" key="8">
    <source>
        <dbReference type="Pfam" id="PF05154"/>
    </source>
</evidence>
<comment type="caution">
    <text evidence="9">The sequence shown here is derived from an EMBL/GenBank/DDBJ whole genome shotgun (WGS) entry which is preliminary data.</text>
</comment>
<reference evidence="9" key="2">
    <citation type="submission" date="2019-01" db="EMBL/GenBank/DDBJ databases">
        <authorList>
            <person name="Thorell K."/>
        </authorList>
    </citation>
    <scope>NUCLEOTIDE SEQUENCE</scope>
    <source>
        <strain evidence="11">PC2777IV</strain>
        <strain evidence="10">PC3714II</strain>
        <strain evidence="9">W1</strain>
    </source>
</reference>
<dbReference type="InterPro" id="IPR007829">
    <property type="entry name" value="TM2"/>
</dbReference>
<keyword evidence="6" id="KW-0325">Glycoprotein</keyword>
<evidence type="ECO:0000313" key="10">
    <source>
        <dbReference type="EMBL" id="TXJ42665.1"/>
    </source>
</evidence>
<evidence type="ECO:0000256" key="5">
    <source>
        <dbReference type="ARBA" id="ARBA00023136"/>
    </source>
</evidence>
<sequence length="114" mass="12581">MSEENNLQVSKQADEQFCSSCGKPIKIKAEICPHCGVRQIPVNEVGTSEKGWLSCLLLFLFLGWLGAHRFYVGKVGTALLYIITLGGLGVWAIVDFILIVVGNFKDNEGKPVRR</sequence>
<keyword evidence="5 7" id="KW-0472">Membrane</keyword>
<keyword evidence="3" id="KW-0732">Signal</keyword>
<evidence type="ECO:0000313" key="13">
    <source>
        <dbReference type="Proteomes" id="UP000325013"/>
    </source>
</evidence>
<keyword evidence="2 7" id="KW-0812">Transmembrane</keyword>
<dbReference type="EMBL" id="SAYJ01000013">
    <property type="protein sequence ID" value="TXJ57307.1"/>
    <property type="molecule type" value="Genomic_DNA"/>
</dbReference>
<proteinExistence type="predicted"/>
<feature type="transmembrane region" description="Helical" evidence="7">
    <location>
        <begin position="78"/>
        <end position="104"/>
    </location>
</feature>
<dbReference type="Proteomes" id="UP000325116">
    <property type="component" value="Unassembled WGS sequence"/>
</dbReference>
<evidence type="ECO:0000256" key="4">
    <source>
        <dbReference type="ARBA" id="ARBA00022989"/>
    </source>
</evidence>
<dbReference type="EMBL" id="SAYG01000018">
    <property type="protein sequence ID" value="TXJ42665.1"/>
    <property type="molecule type" value="Genomic_DNA"/>
</dbReference>
<protein>
    <submittedName>
        <fullName evidence="9">TM2 domain-containing protein</fullName>
    </submittedName>
</protein>
<dbReference type="RefSeq" id="WP_147527603.1">
    <property type="nucleotide sequence ID" value="NZ_SAXT01000005.1"/>
</dbReference>
<evidence type="ECO:0000256" key="1">
    <source>
        <dbReference type="ARBA" id="ARBA00004141"/>
    </source>
</evidence>
<evidence type="ECO:0000256" key="2">
    <source>
        <dbReference type="ARBA" id="ARBA00022692"/>
    </source>
</evidence>
<evidence type="ECO:0000313" key="12">
    <source>
        <dbReference type="Proteomes" id="UP000324574"/>
    </source>
</evidence>
<evidence type="ECO:0000256" key="3">
    <source>
        <dbReference type="ARBA" id="ARBA00022729"/>
    </source>
</evidence>
<evidence type="ECO:0000256" key="7">
    <source>
        <dbReference type="SAM" id="Phobius"/>
    </source>
</evidence>
<accession>A0A5C8CEM2</accession>
<dbReference type="PANTHER" id="PTHR21016">
    <property type="entry name" value="BETA-AMYLOID BINDING PROTEIN-RELATED"/>
    <property type="match status" value="1"/>
</dbReference>
<comment type="subcellular location">
    <subcellularLocation>
        <location evidence="1">Membrane</location>
        <topology evidence="1">Multi-pass membrane protein</topology>
    </subcellularLocation>
</comment>
<dbReference type="Proteomes" id="UP000324574">
    <property type="component" value="Unassembled WGS sequence"/>
</dbReference>
<reference evidence="12 13" key="1">
    <citation type="journal article" date="1992" name="Lakartidningen">
        <title>[Penicillin V and not amoxicillin is the first choice preparation in acute otitis].</title>
        <authorList>
            <person name="Kamme C."/>
            <person name="Lundgren K."/>
            <person name="Prellner K."/>
        </authorList>
    </citation>
    <scope>NUCLEOTIDE SEQUENCE [LARGE SCALE GENOMIC DNA]</scope>
    <source>
        <strain evidence="11 13">PC2777IV</strain>
        <strain evidence="10 12">PC3714II</strain>
        <strain evidence="9 14">W1</strain>
    </source>
</reference>
<gene>
    <name evidence="11" type="ORF">EPJ67_05540</name>
    <name evidence="10" type="ORF">EPJ70_12000</name>
    <name evidence="9" type="ORF">EPJ80_09605</name>
</gene>
<evidence type="ECO:0000313" key="11">
    <source>
        <dbReference type="EMBL" id="TXJ57307.1"/>
    </source>
</evidence>
<evidence type="ECO:0000313" key="14">
    <source>
        <dbReference type="Proteomes" id="UP000325116"/>
    </source>
</evidence>
<name>A0A5C8CEM2_9SPIR</name>
<dbReference type="PANTHER" id="PTHR21016:SF7">
    <property type="entry name" value="TM2 DOMAIN-CONTAINING PROTEIN 3"/>
    <property type="match status" value="1"/>
</dbReference>
<feature type="domain" description="TM2" evidence="8">
    <location>
        <begin position="52"/>
        <end position="97"/>
    </location>
</feature>
<feature type="transmembrane region" description="Helical" evidence="7">
    <location>
        <begin position="51"/>
        <end position="72"/>
    </location>
</feature>
<evidence type="ECO:0000256" key="6">
    <source>
        <dbReference type="ARBA" id="ARBA00023180"/>
    </source>
</evidence>
<dbReference type="AlphaFoldDB" id="A0A5C8CEM2"/>
<dbReference type="Pfam" id="PF05154">
    <property type="entry name" value="TM2"/>
    <property type="match status" value="1"/>
</dbReference>
<dbReference type="InterPro" id="IPR050932">
    <property type="entry name" value="TM2D1-3-like"/>
</dbReference>
<organism evidence="9 14">
    <name type="scientific">Brachyspira aalborgi</name>
    <dbReference type="NCBI Taxonomy" id="29522"/>
    <lineage>
        <taxon>Bacteria</taxon>
        <taxon>Pseudomonadati</taxon>
        <taxon>Spirochaetota</taxon>
        <taxon>Spirochaetia</taxon>
        <taxon>Brachyspirales</taxon>
        <taxon>Brachyspiraceae</taxon>
        <taxon>Brachyspira</taxon>
    </lineage>
</organism>
<dbReference type="Proteomes" id="UP000325013">
    <property type="component" value="Unassembled WGS sequence"/>
</dbReference>
<dbReference type="GO" id="GO:0016020">
    <property type="term" value="C:membrane"/>
    <property type="evidence" value="ECO:0007669"/>
    <property type="project" value="UniProtKB-SubCell"/>
</dbReference>
<dbReference type="OrthoDB" id="8215804at2"/>